<name>A0A1E3G3H0_9BACT</name>
<protein>
    <recommendedName>
        <fullName evidence="2">DUF2202 domain-containing protein</fullName>
    </recommendedName>
</protein>
<evidence type="ECO:0000256" key="1">
    <source>
        <dbReference type="SAM" id="MobiDB-lite"/>
    </source>
</evidence>
<gene>
    <name evidence="3" type="ORF">A4H02_04275</name>
</gene>
<proteinExistence type="predicted"/>
<dbReference type="Pfam" id="PF09968">
    <property type="entry name" value="DUF2202"/>
    <property type="match status" value="1"/>
</dbReference>
<feature type="compositionally biased region" description="Polar residues" evidence="1">
    <location>
        <begin position="155"/>
        <end position="166"/>
    </location>
</feature>
<dbReference type="InterPro" id="IPR009078">
    <property type="entry name" value="Ferritin-like_SF"/>
</dbReference>
<keyword evidence="4" id="KW-1185">Reference proteome</keyword>
<dbReference type="SUPFAM" id="SSF47240">
    <property type="entry name" value="Ferritin-like"/>
    <property type="match status" value="1"/>
</dbReference>
<accession>A0A1E3G3H0</accession>
<dbReference type="InterPro" id="IPR012347">
    <property type="entry name" value="Ferritin-like"/>
</dbReference>
<feature type="region of interest" description="Disordered" evidence="1">
    <location>
        <begin position="155"/>
        <end position="176"/>
    </location>
</feature>
<organism evidence="3 4">
    <name type="scientific">Fervidobacterium thailandense</name>
    <dbReference type="NCBI Taxonomy" id="1008305"/>
    <lineage>
        <taxon>Bacteria</taxon>
        <taxon>Thermotogati</taxon>
        <taxon>Thermotogota</taxon>
        <taxon>Thermotogae</taxon>
        <taxon>Thermotogales</taxon>
        <taxon>Fervidobacteriaceae</taxon>
        <taxon>Fervidobacterium</taxon>
    </lineage>
</organism>
<dbReference type="Proteomes" id="UP000094570">
    <property type="component" value="Unassembled WGS sequence"/>
</dbReference>
<sequence length="176" mass="19959">MISLTPAGTLTKDDIESLKFMIQEEKLARDVYLTLYNIYKLTVFSNIAQSEQRHMDAVKTLLDKYGIENPLKTDTIGKYADPEFEKLYNELVAEGKKSIVDAINVGIKIEKLDIEDLKEAISKTKNQDLTTVFTNLMQGSENHLEAFTNQLGRFSQTSPTTSTTVAYGQRRRNRGK</sequence>
<reference evidence="4" key="1">
    <citation type="submission" date="2016-04" db="EMBL/GenBank/DDBJ databases">
        <title>The genome sequence project of a novel Fervidobacterium isolate from a hot spring in Thailand.</title>
        <authorList>
            <person name="Gonzalez J.M."/>
            <person name="Cuecas A."/>
            <person name="Kanoksilapatham W."/>
        </authorList>
    </citation>
    <scope>NUCLEOTIDE SEQUENCE [LARGE SCALE GENOMIC DNA]</scope>
    <source>
        <strain evidence="4">FC2004</strain>
    </source>
</reference>
<evidence type="ECO:0000259" key="2">
    <source>
        <dbReference type="Pfam" id="PF09968"/>
    </source>
</evidence>
<dbReference type="Gene3D" id="1.20.1260.10">
    <property type="match status" value="1"/>
</dbReference>
<dbReference type="EMBL" id="LWAF01000004">
    <property type="protein sequence ID" value="ODN30794.1"/>
    <property type="molecule type" value="Genomic_DNA"/>
</dbReference>
<evidence type="ECO:0000313" key="4">
    <source>
        <dbReference type="Proteomes" id="UP000094570"/>
    </source>
</evidence>
<dbReference type="STRING" id="1008305.A4H02_04275"/>
<feature type="domain" description="DUF2202" evidence="2">
    <location>
        <begin position="14"/>
        <end position="151"/>
    </location>
</feature>
<comment type="caution">
    <text evidence="3">The sequence shown here is derived from an EMBL/GenBank/DDBJ whole genome shotgun (WGS) entry which is preliminary data.</text>
</comment>
<dbReference type="InterPro" id="IPR019243">
    <property type="entry name" value="DUF2202"/>
</dbReference>
<dbReference type="AlphaFoldDB" id="A0A1E3G3H0"/>
<dbReference type="CDD" id="cd01048">
    <property type="entry name" value="Ferritin_like_AB2"/>
    <property type="match status" value="1"/>
</dbReference>
<evidence type="ECO:0000313" key="3">
    <source>
        <dbReference type="EMBL" id="ODN30794.1"/>
    </source>
</evidence>